<feature type="domain" description="YetF C-terminal" evidence="8">
    <location>
        <begin position="82"/>
        <end position="212"/>
    </location>
</feature>
<evidence type="ECO:0000256" key="5">
    <source>
        <dbReference type="ARBA" id="ARBA00022989"/>
    </source>
</evidence>
<dbReference type="InterPro" id="IPR007353">
    <property type="entry name" value="DUF421"/>
</dbReference>
<keyword evidence="6 7" id="KW-0472">Membrane</keyword>
<dbReference type="OrthoDB" id="9778331at2"/>
<dbReference type="Gene3D" id="3.30.240.20">
    <property type="entry name" value="bsu07140 like domains"/>
    <property type="match status" value="2"/>
</dbReference>
<dbReference type="Proteomes" id="UP000256977">
    <property type="component" value="Unassembled WGS sequence"/>
</dbReference>
<dbReference type="Pfam" id="PF20730">
    <property type="entry name" value="YetF_N"/>
    <property type="match status" value="1"/>
</dbReference>
<evidence type="ECO:0000256" key="7">
    <source>
        <dbReference type="SAM" id="Phobius"/>
    </source>
</evidence>
<keyword evidence="5 7" id="KW-1133">Transmembrane helix</keyword>
<dbReference type="Pfam" id="PF04239">
    <property type="entry name" value="DUF421"/>
    <property type="match status" value="1"/>
</dbReference>
<dbReference type="EMBL" id="QRDZ01000008">
    <property type="protein sequence ID" value="RED83200.1"/>
    <property type="molecule type" value="Genomic_DNA"/>
</dbReference>
<evidence type="ECO:0000256" key="3">
    <source>
        <dbReference type="ARBA" id="ARBA00022475"/>
    </source>
</evidence>
<accession>A0A3D9KAN0</accession>
<name>A0A3D9KAN0_9BACL</name>
<gene>
    <name evidence="10" type="ORF">DFP98_10842</name>
</gene>
<comment type="caution">
    <text evidence="10">The sequence shown here is derived from an EMBL/GenBank/DDBJ whole genome shotgun (WGS) entry which is preliminary data.</text>
</comment>
<dbReference type="PANTHER" id="PTHR34582">
    <property type="entry name" value="UPF0702 TRANSMEMBRANE PROTEIN YCAP"/>
    <property type="match status" value="1"/>
</dbReference>
<dbReference type="InterPro" id="IPR048454">
    <property type="entry name" value="YetF_N"/>
</dbReference>
<evidence type="ECO:0000256" key="1">
    <source>
        <dbReference type="ARBA" id="ARBA00004651"/>
    </source>
</evidence>
<dbReference type="RefSeq" id="WP_116060807.1">
    <property type="nucleotide sequence ID" value="NZ_QRDZ01000008.1"/>
</dbReference>
<feature type="transmembrane region" description="Helical" evidence="7">
    <location>
        <begin position="59"/>
        <end position="81"/>
    </location>
</feature>
<organism evidence="10 11">
    <name type="scientific">Cohnella phaseoli</name>
    <dbReference type="NCBI Taxonomy" id="456490"/>
    <lineage>
        <taxon>Bacteria</taxon>
        <taxon>Bacillati</taxon>
        <taxon>Bacillota</taxon>
        <taxon>Bacilli</taxon>
        <taxon>Bacillales</taxon>
        <taxon>Paenibacillaceae</taxon>
        <taxon>Cohnella</taxon>
    </lineage>
</organism>
<reference evidence="10 11" key="1">
    <citation type="submission" date="2018-07" db="EMBL/GenBank/DDBJ databases">
        <title>Genomic Encyclopedia of Type Strains, Phase III (KMG-III): the genomes of soil and plant-associated and newly described type strains.</title>
        <authorList>
            <person name="Whitman W."/>
        </authorList>
    </citation>
    <scope>NUCLEOTIDE SEQUENCE [LARGE SCALE GENOMIC DNA]</scope>
    <source>
        <strain evidence="10 11">CECT 7287</strain>
    </source>
</reference>
<dbReference type="GO" id="GO:0005886">
    <property type="term" value="C:plasma membrane"/>
    <property type="evidence" value="ECO:0007669"/>
    <property type="project" value="UniProtKB-SubCell"/>
</dbReference>
<evidence type="ECO:0000256" key="2">
    <source>
        <dbReference type="ARBA" id="ARBA00006448"/>
    </source>
</evidence>
<keyword evidence="11" id="KW-1185">Reference proteome</keyword>
<evidence type="ECO:0000256" key="4">
    <source>
        <dbReference type="ARBA" id="ARBA00022692"/>
    </source>
</evidence>
<dbReference type="InterPro" id="IPR023090">
    <property type="entry name" value="UPF0702_alpha/beta_dom_sf"/>
</dbReference>
<evidence type="ECO:0000313" key="11">
    <source>
        <dbReference type="Proteomes" id="UP000256977"/>
    </source>
</evidence>
<comment type="subcellular location">
    <subcellularLocation>
        <location evidence="1">Cell membrane</location>
        <topology evidence="1">Multi-pass membrane protein</topology>
    </subcellularLocation>
</comment>
<evidence type="ECO:0000259" key="9">
    <source>
        <dbReference type="Pfam" id="PF20730"/>
    </source>
</evidence>
<keyword evidence="3" id="KW-1003">Cell membrane</keyword>
<feature type="domain" description="YetF-like N-terminal transmembrane" evidence="9">
    <location>
        <begin position="4"/>
        <end position="75"/>
    </location>
</feature>
<comment type="similarity">
    <text evidence="2">Belongs to the UPF0702 family.</text>
</comment>
<evidence type="ECO:0000313" key="10">
    <source>
        <dbReference type="EMBL" id="RED83200.1"/>
    </source>
</evidence>
<protein>
    <submittedName>
        <fullName evidence="10">Uncharacterized membrane protein YcaP (DUF421 family)</fullName>
    </submittedName>
</protein>
<keyword evidence="4 7" id="KW-0812">Transmembrane</keyword>
<feature type="transmembrane region" description="Helical" evidence="7">
    <location>
        <begin position="7"/>
        <end position="26"/>
    </location>
</feature>
<dbReference type="AlphaFoldDB" id="A0A3D9KAN0"/>
<dbReference type="PANTHER" id="PTHR34582:SF7">
    <property type="entry name" value="UPF0702 TRANSMEMBRANE PROTEIN YDFS"/>
    <property type="match status" value="1"/>
</dbReference>
<evidence type="ECO:0000256" key="6">
    <source>
        <dbReference type="ARBA" id="ARBA00023136"/>
    </source>
</evidence>
<sequence length="234" mass="26933">MQAYVEVIIRTIAAFVLLMITSRILGKQTISNMTFHDFVSGITLGAIAANLAFNDKLNHWPIVVSLLMFFGISFLVSKIALKNRAWNRWVSGTPTVVIENGEILENNMRKIRYTLDSLVQSLREKGIFNMEEVEYACLEDHGKLSVKKKSEHEWVTRKDLKLHVAAIQSFPVELIMDGKIIEDNLSHNGLTVQWLEQVLRQRSKSVSDVFYAVRGTQNQLYFDYYRDHIDKPID</sequence>
<proteinExistence type="inferred from homology"/>
<evidence type="ECO:0000259" key="8">
    <source>
        <dbReference type="Pfam" id="PF04239"/>
    </source>
</evidence>